<sequence length="86" mass="10148">MDKERYQKYVEIAKRAENEGFYSGERISLLMDIESADQKFNLRLDDWLNADEFNFAHDLYGIMNNINRTEFPATDFGLFVPRFAGK</sequence>
<dbReference type="EMBL" id="BK032513">
    <property type="protein sequence ID" value="DAF44911.1"/>
    <property type="molecule type" value="Genomic_DNA"/>
</dbReference>
<feature type="domain" description="DUF6874" evidence="1">
    <location>
        <begin position="7"/>
        <end position="84"/>
    </location>
</feature>
<name>A0A8S5S2H0_9CAUD</name>
<evidence type="ECO:0000259" key="1">
    <source>
        <dbReference type="Pfam" id="PF21779"/>
    </source>
</evidence>
<reference evidence="2" key="1">
    <citation type="journal article" date="2021" name="Proc. Natl. Acad. Sci. U.S.A.">
        <title>A Catalog of Tens of Thousands of Viruses from Human Metagenomes Reveals Hidden Associations with Chronic Diseases.</title>
        <authorList>
            <person name="Tisza M.J."/>
            <person name="Buck C.B."/>
        </authorList>
    </citation>
    <scope>NUCLEOTIDE SEQUENCE</scope>
    <source>
        <strain evidence="2">CtCIv11</strain>
    </source>
</reference>
<accession>A0A8S5S2H0</accession>
<evidence type="ECO:0000313" key="2">
    <source>
        <dbReference type="EMBL" id="DAF44911.1"/>
    </source>
</evidence>
<organism evidence="2">
    <name type="scientific">Siphoviridae sp. ctCIv11</name>
    <dbReference type="NCBI Taxonomy" id="2827806"/>
    <lineage>
        <taxon>Viruses</taxon>
        <taxon>Duplodnaviria</taxon>
        <taxon>Heunggongvirae</taxon>
        <taxon>Uroviricota</taxon>
        <taxon>Caudoviricetes</taxon>
    </lineage>
</organism>
<proteinExistence type="predicted"/>
<dbReference type="Pfam" id="PF21779">
    <property type="entry name" value="DUF6874"/>
    <property type="match status" value="1"/>
</dbReference>
<dbReference type="InterPro" id="IPR049239">
    <property type="entry name" value="DUF6874"/>
</dbReference>
<protein>
    <recommendedName>
        <fullName evidence="1">DUF6874 domain-containing protein</fullName>
    </recommendedName>
</protein>